<feature type="compositionally biased region" description="Low complexity" evidence="2">
    <location>
        <begin position="98"/>
        <end position="109"/>
    </location>
</feature>
<feature type="domain" description="Peripheral subunit-binding (PSBD)" evidence="3">
    <location>
        <begin position="47"/>
        <end position="85"/>
    </location>
</feature>
<feature type="non-terminal residue" evidence="4">
    <location>
        <position position="331"/>
    </location>
</feature>
<feature type="region of interest" description="Disordered" evidence="2">
    <location>
        <begin position="89"/>
        <end position="127"/>
    </location>
</feature>
<evidence type="ECO:0000259" key="3">
    <source>
        <dbReference type="PROSITE" id="PS51826"/>
    </source>
</evidence>
<dbReference type="PANTHER" id="PTHR23151:SF90">
    <property type="entry name" value="DIHYDROLIPOYLLYSINE-RESIDUE ACETYLTRANSFERASE COMPONENT OF PYRUVATE DEHYDROGENASE COMPLEX, MITOCHONDRIAL-RELATED"/>
    <property type="match status" value="1"/>
</dbReference>
<dbReference type="OrthoDB" id="537444at2759"/>
<keyword evidence="5" id="KW-1185">Reference proteome</keyword>
<proteinExistence type="inferred from homology"/>
<evidence type="ECO:0000256" key="1">
    <source>
        <dbReference type="ARBA" id="ARBA00007317"/>
    </source>
</evidence>
<dbReference type="GO" id="GO:0006086">
    <property type="term" value="P:pyruvate decarboxylation to acetyl-CoA"/>
    <property type="evidence" value="ECO:0007669"/>
    <property type="project" value="InterPro"/>
</dbReference>
<evidence type="ECO:0000256" key="2">
    <source>
        <dbReference type="SAM" id="MobiDB-lite"/>
    </source>
</evidence>
<sequence length="331" mass="33557">GDDLSNLPEPEAAPSDTAANAGADSKNASETAKATDAPVQTANPALSLSPAVAHLVDLYEIDTGRISRGSGPKGRILKGDVLHYLQAQGIQKPPTKKPPTSKAAPASTPDAGVPAAPPRSLPGSGRPLVRGTVGIKASATAAQVSAKQDVSVTLLLNLQQRLVKSTGTRYSLTDFVIRASGMAIRDVPESQLSPPLSASGVNVAVPMPTPGGMLTPVITQADTKGIAAIANDMSILHKRAKQNKVGPEDCTGSRAVCIVSPGAGVFEANAATPLVLTIGETCRVVPPAEATRVLDNALDFLTDNLAASAKPCPPADEALSVSAAVVAEISA</sequence>
<comment type="caution">
    <text evidence="4">The sequence shown here is derived from an EMBL/GenBank/DDBJ whole genome shotgun (WGS) entry which is preliminary data.</text>
</comment>
<dbReference type="SUPFAM" id="SSF47005">
    <property type="entry name" value="Peripheral subunit-binding domain of 2-oxo acid dehydrogenase complex"/>
    <property type="match status" value="1"/>
</dbReference>
<dbReference type="AlphaFoldDB" id="A0A9W8E4F2"/>
<dbReference type="GO" id="GO:0016746">
    <property type="term" value="F:acyltransferase activity"/>
    <property type="evidence" value="ECO:0007669"/>
    <property type="project" value="InterPro"/>
</dbReference>
<dbReference type="EMBL" id="JANBQB010002363">
    <property type="protein sequence ID" value="KAJ1967380.1"/>
    <property type="molecule type" value="Genomic_DNA"/>
</dbReference>
<comment type="similarity">
    <text evidence="1">Belongs to the 2-oxoacid dehydrogenase family.</text>
</comment>
<dbReference type="SUPFAM" id="SSF52777">
    <property type="entry name" value="CoA-dependent acyltransferases"/>
    <property type="match status" value="1"/>
</dbReference>
<accession>A0A9W8E4F2</accession>
<dbReference type="InterPro" id="IPR004167">
    <property type="entry name" value="PSBD"/>
</dbReference>
<dbReference type="Proteomes" id="UP001151582">
    <property type="component" value="Unassembled WGS sequence"/>
</dbReference>
<dbReference type="Pfam" id="PF02817">
    <property type="entry name" value="E3_binding"/>
    <property type="match status" value="1"/>
</dbReference>
<feature type="compositionally biased region" description="Polar residues" evidence="2">
    <location>
        <begin position="26"/>
        <end position="46"/>
    </location>
</feature>
<dbReference type="PROSITE" id="PS51826">
    <property type="entry name" value="PSBD"/>
    <property type="match status" value="1"/>
</dbReference>
<dbReference type="Gene3D" id="4.10.320.10">
    <property type="entry name" value="E3-binding domain"/>
    <property type="match status" value="1"/>
</dbReference>
<dbReference type="InterPro" id="IPR045257">
    <property type="entry name" value="E2/Pdx1"/>
</dbReference>
<dbReference type="InterPro" id="IPR001078">
    <property type="entry name" value="2-oxoacid_DH_actylTfrase"/>
</dbReference>
<dbReference type="Gene3D" id="3.30.559.10">
    <property type="entry name" value="Chloramphenicol acetyltransferase-like domain"/>
    <property type="match status" value="1"/>
</dbReference>
<protein>
    <recommendedName>
        <fullName evidence="3">Peripheral subunit-binding (PSBD) domain-containing protein</fullName>
    </recommendedName>
</protein>
<dbReference type="PANTHER" id="PTHR23151">
    <property type="entry name" value="DIHYDROLIPOAMIDE ACETYL/SUCCINYL-TRANSFERASE-RELATED"/>
    <property type="match status" value="1"/>
</dbReference>
<feature type="region of interest" description="Disordered" evidence="2">
    <location>
        <begin position="1"/>
        <end position="46"/>
    </location>
</feature>
<evidence type="ECO:0000313" key="4">
    <source>
        <dbReference type="EMBL" id="KAJ1967380.1"/>
    </source>
</evidence>
<dbReference type="GO" id="GO:0045254">
    <property type="term" value="C:pyruvate dehydrogenase complex"/>
    <property type="evidence" value="ECO:0007669"/>
    <property type="project" value="InterPro"/>
</dbReference>
<gene>
    <name evidence="4" type="ORF">H4R34_006392</name>
</gene>
<dbReference type="InterPro" id="IPR023213">
    <property type="entry name" value="CAT-like_dom_sf"/>
</dbReference>
<dbReference type="InterPro" id="IPR036625">
    <property type="entry name" value="E3-bd_dom_sf"/>
</dbReference>
<evidence type="ECO:0000313" key="5">
    <source>
        <dbReference type="Proteomes" id="UP001151582"/>
    </source>
</evidence>
<dbReference type="Pfam" id="PF00198">
    <property type="entry name" value="2-oxoacid_dh"/>
    <property type="match status" value="1"/>
</dbReference>
<organism evidence="4 5">
    <name type="scientific">Dimargaris verticillata</name>
    <dbReference type="NCBI Taxonomy" id="2761393"/>
    <lineage>
        <taxon>Eukaryota</taxon>
        <taxon>Fungi</taxon>
        <taxon>Fungi incertae sedis</taxon>
        <taxon>Zoopagomycota</taxon>
        <taxon>Kickxellomycotina</taxon>
        <taxon>Dimargaritomycetes</taxon>
        <taxon>Dimargaritales</taxon>
        <taxon>Dimargaritaceae</taxon>
        <taxon>Dimargaris</taxon>
    </lineage>
</organism>
<reference evidence="4" key="1">
    <citation type="submission" date="2022-07" db="EMBL/GenBank/DDBJ databases">
        <title>Phylogenomic reconstructions and comparative analyses of Kickxellomycotina fungi.</title>
        <authorList>
            <person name="Reynolds N.K."/>
            <person name="Stajich J.E."/>
            <person name="Barry K."/>
            <person name="Grigoriev I.V."/>
            <person name="Crous P."/>
            <person name="Smith M.E."/>
        </authorList>
    </citation>
    <scope>NUCLEOTIDE SEQUENCE</scope>
    <source>
        <strain evidence="4">RSA 567</strain>
    </source>
</reference>
<feature type="non-terminal residue" evidence="4">
    <location>
        <position position="1"/>
    </location>
</feature>
<name>A0A9W8E4F2_9FUNG</name>